<proteinExistence type="predicted"/>
<name>A0A2P9JZS6_9CAUD</name>
<reference evidence="1" key="1">
    <citation type="submission" date="2018-01" db="EMBL/GenBank/DDBJ databases">
        <title>Complete genome sequence analysis of a novel Salmonella phage Spp16.</title>
        <authorList>
            <person name="Zhao F."/>
            <person name="Sun H."/>
            <person name="Ren H."/>
            <person name="Tong Y."/>
        </authorList>
    </citation>
    <scope>NUCLEOTIDE SEQUENCE [LARGE SCALE GENOMIC DNA]</scope>
</reference>
<keyword evidence="2" id="KW-1185">Reference proteome</keyword>
<accession>A0A2P9JZS6</accession>
<evidence type="ECO:0000313" key="2">
    <source>
        <dbReference type="Proteomes" id="UP000241381"/>
    </source>
</evidence>
<organism evidence="1 2">
    <name type="scientific">Salmonella phage vB_SpuP_Spp16</name>
    <dbReference type="NCBI Taxonomy" id="2081603"/>
    <lineage>
        <taxon>Viruses</taxon>
        <taxon>Duplodnaviria</taxon>
        <taxon>Heunggongvirae</taxon>
        <taxon>Uroviricota</taxon>
        <taxon>Caudoviricetes</taxon>
        <taxon>Autographivirales</taxon>
        <taxon>Autonotataviridae</taxon>
        <taxon>Melnykvirinae</taxon>
        <taxon>Panjvirus</taxon>
        <taxon>Panjvirus Spp16</taxon>
    </lineage>
</organism>
<dbReference type="Proteomes" id="UP000241381">
    <property type="component" value="Segment"/>
</dbReference>
<dbReference type="KEGG" id="vg:54989828"/>
<dbReference type="EMBL" id="MG878892">
    <property type="protein sequence ID" value="AVI05041.1"/>
    <property type="molecule type" value="Genomic_DNA"/>
</dbReference>
<sequence length="82" mass="9263">MTNLKRNLIKILEQNHHINMCVLSCTDVQCAECPFDDKGSLETLIDELKNNYVCQCRKCGAKFSTTHTNCPSCNALESVRLL</sequence>
<protein>
    <submittedName>
        <fullName evidence="1">Uncharacterized protein</fullName>
    </submittedName>
</protein>
<dbReference type="GeneID" id="54989828"/>
<evidence type="ECO:0000313" key="1">
    <source>
        <dbReference type="EMBL" id="AVI05041.1"/>
    </source>
</evidence>
<dbReference type="RefSeq" id="YP_009799343.1">
    <property type="nucleotide sequence ID" value="NC_047941.1"/>
</dbReference>